<feature type="domain" description="Peptidase M20 dimerisation" evidence="4">
    <location>
        <begin position="213"/>
        <end position="357"/>
    </location>
</feature>
<keyword evidence="1" id="KW-0645">Protease</keyword>
<dbReference type="GO" id="GO:0006508">
    <property type="term" value="P:proteolysis"/>
    <property type="evidence" value="ECO:0007669"/>
    <property type="project" value="UniProtKB-KW"/>
</dbReference>
<dbReference type="Gene3D" id="3.30.70.360">
    <property type="match status" value="1"/>
</dbReference>
<dbReference type="InterPro" id="IPR002933">
    <property type="entry name" value="Peptidase_M20"/>
</dbReference>
<dbReference type="Pfam" id="PF07687">
    <property type="entry name" value="M20_dimer"/>
    <property type="match status" value="1"/>
</dbReference>
<dbReference type="InterPro" id="IPR011650">
    <property type="entry name" value="Peptidase_M20_dimer"/>
</dbReference>
<dbReference type="OrthoDB" id="9761532at2"/>
<name>A0A0R1U0L9_9LACO</name>
<keyword evidence="2" id="KW-0479">Metal-binding</keyword>
<accession>A0A0R1U0L9</accession>
<evidence type="ECO:0000256" key="2">
    <source>
        <dbReference type="ARBA" id="ARBA00022723"/>
    </source>
</evidence>
<dbReference type="SUPFAM" id="SSF53187">
    <property type="entry name" value="Zn-dependent exopeptidases"/>
    <property type="match status" value="1"/>
</dbReference>
<dbReference type="InterPro" id="IPR051458">
    <property type="entry name" value="Cyt/Met_Dipeptidase"/>
</dbReference>
<dbReference type="AlphaFoldDB" id="A0A0R1U0L9"/>
<proteinExistence type="predicted"/>
<keyword evidence="6" id="KW-1185">Reference proteome</keyword>
<sequence length="465" mass="51214">MTETKTETKVAINSPEEQAAVEQFAMDYFPEVAPYVKIPSISAQGKGINETVAWIKDKFASIGATRVEAWSDQGGNPVVFAEFEGASDSTIMFYNHYDVQPPEPIEEWRTEPFEPTFEDDGTIRARGIGDDKGELMSRITAMQYMYDHGGYPCHIKFVVEGEEEIGSIHFNDYVQAHQADMACDVCVWEGGSINEQGHFTITGGVKGCSAFDMSVQTADVDMHSSMAAYVDNAAWRMVQALNSIRTADGHIKVDGYYDNIEPISQSARDAITKMDFDADGIRERTGMRTPFTTDDPKTASVTAPTITINGIEAGYNGSGVKTVIPRYAKAKIDCRIVPGQDAATVYKMIRHQLDQNGFEDVEMHFNLAEEAFRSDIDSPFFKEAERVAEAVYGEGKVRVIPNSAGSGPEAQMDAVIHAPIVAVGCGYFGSGAHAPNESMRVRDYQRGTYFMVRFMRGVANFGQQA</sequence>
<dbReference type="GO" id="GO:0046872">
    <property type="term" value="F:metal ion binding"/>
    <property type="evidence" value="ECO:0007669"/>
    <property type="project" value="UniProtKB-KW"/>
</dbReference>
<reference evidence="5 6" key="1">
    <citation type="journal article" date="2015" name="Genome Announc.">
        <title>Expanding the biotechnology potential of lactobacilli through comparative genomics of 213 strains and associated genera.</title>
        <authorList>
            <person name="Sun Z."/>
            <person name="Harris H.M."/>
            <person name="McCann A."/>
            <person name="Guo C."/>
            <person name="Argimon S."/>
            <person name="Zhang W."/>
            <person name="Yang X."/>
            <person name="Jeffery I.B."/>
            <person name="Cooney J.C."/>
            <person name="Kagawa T.F."/>
            <person name="Liu W."/>
            <person name="Song Y."/>
            <person name="Salvetti E."/>
            <person name="Wrobel A."/>
            <person name="Rasinkangas P."/>
            <person name="Parkhill J."/>
            <person name="Rea M.C."/>
            <person name="O'Sullivan O."/>
            <person name="Ritari J."/>
            <person name="Douillard F.P."/>
            <person name="Paul Ross R."/>
            <person name="Yang R."/>
            <person name="Briner A.E."/>
            <person name="Felis G.E."/>
            <person name="de Vos W.M."/>
            <person name="Barrangou R."/>
            <person name="Klaenhammer T.R."/>
            <person name="Caufield P.W."/>
            <person name="Cui Y."/>
            <person name="Zhang H."/>
            <person name="O'Toole P.W."/>
        </authorList>
    </citation>
    <scope>NUCLEOTIDE SEQUENCE [LARGE SCALE GENOMIC DNA]</scope>
    <source>
        <strain evidence="5 6">DSM 15945</strain>
    </source>
</reference>
<evidence type="ECO:0000259" key="4">
    <source>
        <dbReference type="Pfam" id="PF07687"/>
    </source>
</evidence>
<protein>
    <submittedName>
        <fullName evidence="5">Acetylornithine deacetylase succinyl-diaminopimelate desuccinylase-like protein</fullName>
    </submittedName>
</protein>
<dbReference type="RefSeq" id="WP_056956350.1">
    <property type="nucleotide sequence ID" value="NZ_AZFJ01000036.1"/>
</dbReference>
<dbReference type="PANTHER" id="PTHR43270:SF8">
    <property type="entry name" value="DI- AND TRIPEPTIDASE DUG2-RELATED"/>
    <property type="match status" value="1"/>
</dbReference>
<dbReference type="Pfam" id="PF01546">
    <property type="entry name" value="Peptidase_M20"/>
    <property type="match status" value="1"/>
</dbReference>
<organism evidence="5 6">
    <name type="scientific">Lacticaseibacillus pantheris DSM 15945 = JCM 12539 = NBRC 106106</name>
    <dbReference type="NCBI Taxonomy" id="1423783"/>
    <lineage>
        <taxon>Bacteria</taxon>
        <taxon>Bacillati</taxon>
        <taxon>Bacillota</taxon>
        <taxon>Bacilli</taxon>
        <taxon>Lactobacillales</taxon>
        <taxon>Lactobacillaceae</taxon>
        <taxon>Lacticaseibacillus</taxon>
    </lineage>
</organism>
<dbReference type="GO" id="GO:0009089">
    <property type="term" value="P:lysine biosynthetic process via diaminopimelate"/>
    <property type="evidence" value="ECO:0007669"/>
    <property type="project" value="TreeGrafter"/>
</dbReference>
<dbReference type="GO" id="GO:0008233">
    <property type="term" value="F:peptidase activity"/>
    <property type="evidence" value="ECO:0007669"/>
    <property type="project" value="UniProtKB-KW"/>
</dbReference>
<evidence type="ECO:0000313" key="6">
    <source>
        <dbReference type="Proteomes" id="UP000051922"/>
    </source>
</evidence>
<evidence type="ECO:0000256" key="3">
    <source>
        <dbReference type="ARBA" id="ARBA00022801"/>
    </source>
</evidence>
<comment type="caution">
    <text evidence="5">The sequence shown here is derived from an EMBL/GenBank/DDBJ whole genome shotgun (WGS) entry which is preliminary data.</text>
</comment>
<keyword evidence="3" id="KW-0378">Hydrolase</keyword>
<gene>
    <name evidence="5" type="ORF">FC50_GL000140</name>
</gene>
<dbReference type="GO" id="GO:0009014">
    <property type="term" value="F:succinyl-diaminopimelate desuccinylase activity"/>
    <property type="evidence" value="ECO:0007669"/>
    <property type="project" value="TreeGrafter"/>
</dbReference>
<evidence type="ECO:0000256" key="1">
    <source>
        <dbReference type="ARBA" id="ARBA00022670"/>
    </source>
</evidence>
<dbReference type="Proteomes" id="UP000051922">
    <property type="component" value="Unassembled WGS sequence"/>
</dbReference>
<dbReference type="Gene3D" id="3.40.630.10">
    <property type="entry name" value="Zn peptidases"/>
    <property type="match status" value="1"/>
</dbReference>
<dbReference type="EMBL" id="AZFJ01000036">
    <property type="protein sequence ID" value="KRL86945.1"/>
    <property type="molecule type" value="Genomic_DNA"/>
</dbReference>
<dbReference type="PANTHER" id="PTHR43270">
    <property type="entry name" value="BETA-ALA-HIS DIPEPTIDASE"/>
    <property type="match status" value="1"/>
</dbReference>
<dbReference type="GO" id="GO:0005829">
    <property type="term" value="C:cytosol"/>
    <property type="evidence" value="ECO:0007669"/>
    <property type="project" value="TreeGrafter"/>
</dbReference>
<dbReference type="STRING" id="1423783.FC50_GL000140"/>
<dbReference type="PATRIC" id="fig|1423783.4.peg.147"/>
<evidence type="ECO:0000313" key="5">
    <source>
        <dbReference type="EMBL" id="KRL86945.1"/>
    </source>
</evidence>